<protein>
    <recommendedName>
        <fullName evidence="5">Collagen-like protein</fullName>
    </recommendedName>
</protein>
<dbReference type="RefSeq" id="WP_009279888.1">
    <property type="nucleotide sequence ID" value="NZ_CAIT01000004.1"/>
</dbReference>
<organism evidence="3 4">
    <name type="scientific">Fibrisoma limi BUZ 3</name>
    <dbReference type="NCBI Taxonomy" id="1185876"/>
    <lineage>
        <taxon>Bacteria</taxon>
        <taxon>Pseudomonadati</taxon>
        <taxon>Bacteroidota</taxon>
        <taxon>Cytophagia</taxon>
        <taxon>Cytophagales</taxon>
        <taxon>Spirosomataceae</taxon>
        <taxon>Fibrisoma</taxon>
    </lineage>
</organism>
<evidence type="ECO:0000313" key="4">
    <source>
        <dbReference type="Proteomes" id="UP000009309"/>
    </source>
</evidence>
<keyword evidence="4" id="KW-1185">Reference proteome</keyword>
<gene>
    <name evidence="3" type="ORF">BN8_00217</name>
</gene>
<dbReference type="AlphaFoldDB" id="I2GBM6"/>
<sequence>MKTTTFLQQLSTAKLFVFSLLVCLTACQQETVPGPQGPTGQTGAQGPKGDPGQQGPKGDPGTVNAWSYVYKGQRFGVCCDPEYNSLTKIYTTYGYLSLTPEKYAEIAEQGAVLVYLRDAVNSWTLNSVRFNILGSVPTEPGSVIETTAQLLPDKVRLAAKLTGPYKSNQSLLNYRADVKIILIAPTNTAAITLRNAPVDWQDSQAVEAYFHANATQP</sequence>
<evidence type="ECO:0008006" key="5">
    <source>
        <dbReference type="Google" id="ProtNLM"/>
    </source>
</evidence>
<name>I2GBM6_9BACT</name>
<proteinExistence type="predicted"/>
<dbReference type="EMBL" id="CAIT01000004">
    <property type="protein sequence ID" value="CCH51300.1"/>
    <property type="molecule type" value="Genomic_DNA"/>
</dbReference>
<dbReference type="eggNOG" id="ENOG5033NDP">
    <property type="taxonomic scope" value="Bacteria"/>
</dbReference>
<accession>I2GBM6</accession>
<dbReference type="STRING" id="1185876.BN8_00217"/>
<feature type="region of interest" description="Disordered" evidence="1">
    <location>
        <begin position="34"/>
        <end position="59"/>
    </location>
</feature>
<keyword evidence="2" id="KW-0732">Signal</keyword>
<reference evidence="3 4" key="1">
    <citation type="journal article" date="2012" name="J. Bacteriol.">
        <title>Genome Sequence of the Filamentous Bacterium Fibrisoma limi BUZ 3T.</title>
        <authorList>
            <person name="Filippini M."/>
            <person name="Qi W."/>
            <person name="Jaenicke S."/>
            <person name="Goesmann A."/>
            <person name="Smits T.H."/>
            <person name="Bagheri H.C."/>
        </authorList>
    </citation>
    <scope>NUCLEOTIDE SEQUENCE [LARGE SCALE GENOMIC DNA]</scope>
    <source>
        <strain evidence="4">BUZ 3T</strain>
    </source>
</reference>
<evidence type="ECO:0000256" key="2">
    <source>
        <dbReference type="SAM" id="SignalP"/>
    </source>
</evidence>
<evidence type="ECO:0000313" key="3">
    <source>
        <dbReference type="EMBL" id="CCH51300.1"/>
    </source>
</evidence>
<evidence type="ECO:0000256" key="1">
    <source>
        <dbReference type="SAM" id="MobiDB-lite"/>
    </source>
</evidence>
<comment type="caution">
    <text evidence="3">The sequence shown here is derived from an EMBL/GenBank/DDBJ whole genome shotgun (WGS) entry which is preliminary data.</text>
</comment>
<dbReference type="Proteomes" id="UP000009309">
    <property type="component" value="Unassembled WGS sequence"/>
</dbReference>
<feature type="signal peptide" evidence="2">
    <location>
        <begin position="1"/>
        <end position="28"/>
    </location>
</feature>
<feature type="chain" id="PRO_5003659618" description="Collagen-like protein" evidence="2">
    <location>
        <begin position="29"/>
        <end position="217"/>
    </location>
</feature>
<dbReference type="Gene3D" id="1.20.5.320">
    <property type="entry name" value="6-Phosphogluconate Dehydrogenase, domain 3"/>
    <property type="match status" value="1"/>
</dbReference>